<gene>
    <name evidence="5" type="ORF">M427DRAFT_142340</name>
</gene>
<dbReference type="EMBL" id="KQ965733">
    <property type="protein sequence ID" value="KXS21180.1"/>
    <property type="molecule type" value="Genomic_DNA"/>
</dbReference>
<feature type="compositionally biased region" description="Basic and acidic residues" evidence="2">
    <location>
        <begin position="166"/>
        <end position="177"/>
    </location>
</feature>
<evidence type="ECO:0000256" key="1">
    <source>
        <dbReference type="ARBA" id="ARBA00009856"/>
    </source>
</evidence>
<dbReference type="OrthoDB" id="551431at2759"/>
<dbReference type="Proteomes" id="UP000070544">
    <property type="component" value="Unassembled WGS sequence"/>
</dbReference>
<feature type="chain" id="PRO_5007296465" description="SRR1-like domain-containing protein" evidence="3">
    <location>
        <begin position="24"/>
        <end position="258"/>
    </location>
</feature>
<dbReference type="InterPro" id="IPR012942">
    <property type="entry name" value="SRR1-like"/>
</dbReference>
<dbReference type="InterPro" id="IPR040044">
    <property type="entry name" value="SRR1L"/>
</dbReference>
<comment type="similarity">
    <text evidence="1">Belongs to the SRR1 family.</text>
</comment>
<proteinExistence type="inferred from homology"/>
<dbReference type="GO" id="GO:0005634">
    <property type="term" value="C:nucleus"/>
    <property type="evidence" value="ECO:0007669"/>
    <property type="project" value="TreeGrafter"/>
</dbReference>
<dbReference type="AlphaFoldDB" id="A0A139AWT1"/>
<sequence>MRLVVWGLGSLTSTIARWQLAFALHINRTFAPTLATAVDPVFTVDDTRILEHFGFTATSNTEQFLPDPTSPTIYFLPHCPHSLTELILRHYLMTPRLTVTTGPQNMPKTTGISEDASSTSRRTLYPFLLLANSVSSFLTMSTSSAALPYVAMRHVTGSPSAFEDSDVARPDRGHEDASGPWLKVESRRTGNKKRTTQTKRTVVEKLEASSELQPPPAVPSDTVLQSARLIEVPVSNQLVEAVGSGRALNNMSIMWLVD</sequence>
<reference evidence="5 6" key="1">
    <citation type="journal article" date="2015" name="Genome Biol. Evol.">
        <title>Phylogenomic analyses indicate that early fungi evolved digesting cell walls of algal ancestors of land plants.</title>
        <authorList>
            <person name="Chang Y."/>
            <person name="Wang S."/>
            <person name="Sekimoto S."/>
            <person name="Aerts A.L."/>
            <person name="Choi C."/>
            <person name="Clum A."/>
            <person name="LaButti K.M."/>
            <person name="Lindquist E.A."/>
            <person name="Yee Ngan C."/>
            <person name="Ohm R.A."/>
            <person name="Salamov A.A."/>
            <person name="Grigoriev I.V."/>
            <person name="Spatafora J.W."/>
            <person name="Berbee M.L."/>
        </authorList>
    </citation>
    <scope>NUCLEOTIDE SEQUENCE [LARGE SCALE GENOMIC DNA]</scope>
    <source>
        <strain evidence="5 6">JEL478</strain>
    </source>
</reference>
<accession>A0A139AWT1</accession>
<evidence type="ECO:0000259" key="4">
    <source>
        <dbReference type="Pfam" id="PF07985"/>
    </source>
</evidence>
<keyword evidence="3" id="KW-0732">Signal</keyword>
<feature type="region of interest" description="Disordered" evidence="2">
    <location>
        <begin position="185"/>
        <end position="220"/>
    </location>
</feature>
<evidence type="ECO:0000256" key="2">
    <source>
        <dbReference type="SAM" id="MobiDB-lite"/>
    </source>
</evidence>
<evidence type="ECO:0000313" key="6">
    <source>
        <dbReference type="Proteomes" id="UP000070544"/>
    </source>
</evidence>
<dbReference type="GO" id="GO:0005737">
    <property type="term" value="C:cytoplasm"/>
    <property type="evidence" value="ECO:0007669"/>
    <property type="project" value="TreeGrafter"/>
</dbReference>
<feature type="signal peptide" evidence="3">
    <location>
        <begin position="1"/>
        <end position="23"/>
    </location>
</feature>
<dbReference type="Pfam" id="PF07985">
    <property type="entry name" value="SRR1"/>
    <property type="match status" value="1"/>
</dbReference>
<protein>
    <recommendedName>
        <fullName evidence="4">SRR1-like domain-containing protein</fullName>
    </recommendedName>
</protein>
<feature type="region of interest" description="Disordered" evidence="2">
    <location>
        <begin position="161"/>
        <end position="180"/>
    </location>
</feature>
<feature type="domain" description="SRR1-like" evidence="4">
    <location>
        <begin position="2"/>
        <end position="155"/>
    </location>
</feature>
<evidence type="ECO:0000313" key="5">
    <source>
        <dbReference type="EMBL" id="KXS21180.1"/>
    </source>
</evidence>
<organism evidence="5 6">
    <name type="scientific">Gonapodya prolifera (strain JEL478)</name>
    <name type="common">Monoblepharis prolifera</name>
    <dbReference type="NCBI Taxonomy" id="1344416"/>
    <lineage>
        <taxon>Eukaryota</taxon>
        <taxon>Fungi</taxon>
        <taxon>Fungi incertae sedis</taxon>
        <taxon>Chytridiomycota</taxon>
        <taxon>Chytridiomycota incertae sedis</taxon>
        <taxon>Monoblepharidomycetes</taxon>
        <taxon>Monoblepharidales</taxon>
        <taxon>Gonapodyaceae</taxon>
        <taxon>Gonapodya</taxon>
    </lineage>
</organism>
<name>A0A139AWT1_GONPJ</name>
<keyword evidence="6" id="KW-1185">Reference proteome</keyword>
<dbReference type="PANTHER" id="PTHR28626:SF3">
    <property type="entry name" value="SRR1-LIKE PROTEIN"/>
    <property type="match status" value="1"/>
</dbReference>
<evidence type="ECO:0000256" key="3">
    <source>
        <dbReference type="SAM" id="SignalP"/>
    </source>
</evidence>
<dbReference type="PANTHER" id="PTHR28626">
    <property type="entry name" value="SRR1-LIKE PROTEIN"/>
    <property type="match status" value="1"/>
</dbReference>